<comment type="caution">
    <text evidence="1">The sequence shown here is derived from an EMBL/GenBank/DDBJ whole genome shotgun (WGS) entry which is preliminary data.</text>
</comment>
<organism evidence="1 2">
    <name type="scientific">Rhodopirellula islandica</name>
    <dbReference type="NCBI Taxonomy" id="595434"/>
    <lineage>
        <taxon>Bacteria</taxon>
        <taxon>Pseudomonadati</taxon>
        <taxon>Planctomycetota</taxon>
        <taxon>Planctomycetia</taxon>
        <taxon>Pirellulales</taxon>
        <taxon>Pirellulaceae</taxon>
        <taxon>Rhodopirellula</taxon>
    </lineage>
</organism>
<protein>
    <submittedName>
        <fullName evidence="1">Uncharacterized protein</fullName>
    </submittedName>
</protein>
<accession>A0A0J1BJ62</accession>
<evidence type="ECO:0000313" key="2">
    <source>
        <dbReference type="Proteomes" id="UP000036367"/>
    </source>
</evidence>
<evidence type="ECO:0000313" key="1">
    <source>
        <dbReference type="EMBL" id="KLU06585.1"/>
    </source>
</evidence>
<reference evidence="1" key="1">
    <citation type="submission" date="2015-05" db="EMBL/GenBank/DDBJ databases">
        <title>Permanent draft genome of Rhodopirellula islandicus K833.</title>
        <authorList>
            <person name="Kizina J."/>
            <person name="Richter M."/>
            <person name="Glockner F.O."/>
            <person name="Harder J."/>
        </authorList>
    </citation>
    <scope>NUCLEOTIDE SEQUENCE [LARGE SCALE GENOMIC DNA]</scope>
    <source>
        <strain evidence="1">K833</strain>
    </source>
</reference>
<dbReference type="EMBL" id="LECT01000014">
    <property type="protein sequence ID" value="KLU06585.1"/>
    <property type="molecule type" value="Genomic_DNA"/>
</dbReference>
<sequence length="45" mass="4905">MLIHSISQPDAQLQNSRVGLGFNQQAVAEVGEPRDANVWMPTQLG</sequence>
<dbReference type="PATRIC" id="fig|595434.4.peg.1286"/>
<keyword evidence="2" id="KW-1185">Reference proteome</keyword>
<proteinExistence type="predicted"/>
<dbReference type="Proteomes" id="UP000036367">
    <property type="component" value="Unassembled WGS sequence"/>
</dbReference>
<dbReference type="STRING" id="595434.RISK_001340"/>
<name>A0A0J1BJ62_RHOIS</name>
<gene>
    <name evidence="1" type="ORF">RISK_001340</name>
</gene>
<dbReference type="AlphaFoldDB" id="A0A0J1BJ62"/>